<evidence type="ECO:0000256" key="1">
    <source>
        <dbReference type="SAM" id="MobiDB-lite"/>
    </source>
</evidence>
<feature type="compositionally biased region" description="Low complexity" evidence="1">
    <location>
        <begin position="144"/>
        <end position="156"/>
    </location>
</feature>
<feature type="compositionally biased region" description="Low complexity" evidence="1">
    <location>
        <begin position="122"/>
        <end position="131"/>
    </location>
</feature>
<feature type="compositionally biased region" description="Low complexity" evidence="1">
    <location>
        <begin position="314"/>
        <end position="330"/>
    </location>
</feature>
<feature type="region of interest" description="Disordered" evidence="1">
    <location>
        <begin position="112"/>
        <end position="199"/>
    </location>
</feature>
<comment type="caution">
    <text evidence="3">The sequence shown here is derived from an EMBL/GenBank/DDBJ whole genome shotgun (WGS) entry which is preliminary data.</text>
</comment>
<sequence>MTQHDPSARGPVPRYSAQVRPAHGEWANRPSEVPDPQSVPIDWSPSGMTHAGTPGAGYADHPAHSSGAPSSGAPSSGAPSGVAPSGVAYSGAGQSSGAQSGVAQSGVAYSGAAQSGGGRAGWGDTTGRTAAPGWTGHSPETDPAAGWNGGTAAWTGDGRPAAWNSIPDRVPAEWSTPEPPTARWTEAHSPAWNNAGAEPPEVTWHAAPEVVPTWGAVVPRPHADPPAHRHPAAWDPTAPPAGGDAPAHRHPAATPAAWDPTAPPAGGDAPAPRSASGARTPKKSKLIFAGALIAAALAGGGAGAGIMAAVGGDSAATAPAGQPPAGQAPGQAPPDGPAPTAEPTKAS</sequence>
<keyword evidence="2" id="KW-0472">Membrane</keyword>
<keyword evidence="2" id="KW-1133">Transmembrane helix</keyword>
<feature type="transmembrane region" description="Helical" evidence="2">
    <location>
        <begin position="286"/>
        <end position="310"/>
    </location>
</feature>
<feature type="compositionally biased region" description="Low complexity" evidence="1">
    <location>
        <begin position="64"/>
        <end position="100"/>
    </location>
</feature>
<protein>
    <submittedName>
        <fullName evidence="3">Uncharacterized protein</fullName>
    </submittedName>
</protein>
<feature type="compositionally biased region" description="Low complexity" evidence="1">
    <location>
        <begin position="252"/>
        <end position="279"/>
    </location>
</feature>
<keyword evidence="4" id="KW-1185">Reference proteome</keyword>
<feature type="region of interest" description="Disordered" evidence="1">
    <location>
        <begin position="314"/>
        <end position="347"/>
    </location>
</feature>
<evidence type="ECO:0000256" key="2">
    <source>
        <dbReference type="SAM" id="Phobius"/>
    </source>
</evidence>
<dbReference type="EMBL" id="JAGFNS010000044">
    <property type="protein sequence ID" value="MBO3743760.1"/>
    <property type="molecule type" value="Genomic_DNA"/>
</dbReference>
<evidence type="ECO:0000313" key="3">
    <source>
        <dbReference type="EMBL" id="MBO3743760.1"/>
    </source>
</evidence>
<evidence type="ECO:0000313" key="4">
    <source>
        <dbReference type="Proteomes" id="UP000679690"/>
    </source>
</evidence>
<feature type="compositionally biased region" description="Low complexity" evidence="1">
    <location>
        <begin position="233"/>
        <end position="245"/>
    </location>
</feature>
<dbReference type="RefSeq" id="WP_208472994.1">
    <property type="nucleotide sequence ID" value="NZ_JAGFNS010000044.1"/>
</dbReference>
<gene>
    <name evidence="3" type="ORF">J5X75_40310</name>
</gene>
<feature type="region of interest" description="Disordered" evidence="1">
    <location>
        <begin position="216"/>
        <end position="280"/>
    </location>
</feature>
<name>A0ABS3UYV2_9ACTN</name>
<accession>A0ABS3UYV2</accession>
<proteinExistence type="predicted"/>
<dbReference type="Proteomes" id="UP000679690">
    <property type="component" value="Unassembled WGS sequence"/>
</dbReference>
<keyword evidence="2" id="KW-0812">Transmembrane</keyword>
<feature type="region of interest" description="Disordered" evidence="1">
    <location>
        <begin position="1"/>
        <end position="100"/>
    </location>
</feature>
<organism evidence="3 4">
    <name type="scientific">Actinoplanes flavus</name>
    <dbReference type="NCBI Taxonomy" id="2820290"/>
    <lineage>
        <taxon>Bacteria</taxon>
        <taxon>Bacillati</taxon>
        <taxon>Actinomycetota</taxon>
        <taxon>Actinomycetes</taxon>
        <taxon>Micromonosporales</taxon>
        <taxon>Micromonosporaceae</taxon>
        <taxon>Actinoplanes</taxon>
    </lineage>
</organism>
<reference evidence="3 4" key="1">
    <citation type="submission" date="2021-03" db="EMBL/GenBank/DDBJ databases">
        <title>Actinoplanes flavus sp. nov., a novel actinomycete isolated from Coconut Palm rhizosphere soil.</title>
        <authorList>
            <person name="Luo X."/>
        </authorList>
    </citation>
    <scope>NUCLEOTIDE SEQUENCE [LARGE SCALE GENOMIC DNA]</scope>
    <source>
        <strain evidence="3 4">NEAU-H7</strain>
    </source>
</reference>